<evidence type="ECO:0000256" key="6">
    <source>
        <dbReference type="ARBA" id="ARBA00048785"/>
    </source>
</evidence>
<dbReference type="Gene3D" id="3.40.50.960">
    <property type="entry name" value="Lumazine/riboflavin synthase"/>
    <property type="match status" value="1"/>
</dbReference>
<keyword evidence="9" id="KW-1185">Reference proteome</keyword>
<evidence type="ECO:0000313" key="9">
    <source>
        <dbReference type="Proteomes" id="UP000283063"/>
    </source>
</evidence>
<feature type="binding site" evidence="7">
    <location>
        <position position="13"/>
    </location>
    <ligand>
        <name>5-amino-6-(D-ribitylamino)uracil</name>
        <dbReference type="ChEBI" id="CHEBI:15934"/>
    </ligand>
</feature>
<evidence type="ECO:0000256" key="5">
    <source>
        <dbReference type="ARBA" id="ARBA00022679"/>
    </source>
</evidence>
<accession>A0A3T0N7C6</accession>
<keyword evidence="5 7" id="KW-0808">Transferase</keyword>
<feature type="active site" description="Proton donor" evidence="7">
    <location>
        <position position="74"/>
    </location>
</feature>
<dbReference type="InterPro" id="IPR034964">
    <property type="entry name" value="LS"/>
</dbReference>
<gene>
    <name evidence="7" type="primary">ribH</name>
    <name evidence="8" type="ORF">EBB79_20035</name>
</gene>
<evidence type="ECO:0000313" key="8">
    <source>
        <dbReference type="EMBL" id="AZV79944.1"/>
    </source>
</evidence>
<dbReference type="SUPFAM" id="SSF52121">
    <property type="entry name" value="Lumazine synthase"/>
    <property type="match status" value="1"/>
</dbReference>
<protein>
    <recommendedName>
        <fullName evidence="3 7">6,7-dimethyl-8-ribityllumazine synthase</fullName>
        <shortName evidence="7">DMRL synthase</shortName>
        <shortName evidence="7">LS</shortName>
        <shortName evidence="7">Lumazine synthase</shortName>
        <ecNumber evidence="3 7">2.5.1.78</ecNumber>
    </recommendedName>
</protein>
<dbReference type="InterPro" id="IPR002180">
    <property type="entry name" value="LS/RS"/>
</dbReference>
<comment type="caution">
    <text evidence="7">Lacks conserved residue(s) required for the propagation of feature annotation.</text>
</comment>
<dbReference type="RefSeq" id="WP_127750531.1">
    <property type="nucleotide sequence ID" value="NZ_CP033219.1"/>
</dbReference>
<dbReference type="GO" id="GO:0000906">
    <property type="term" value="F:6,7-dimethyl-8-ribityllumazine synthase activity"/>
    <property type="evidence" value="ECO:0007669"/>
    <property type="project" value="UniProtKB-UniRule"/>
</dbReference>
<name>A0A3T0N7C6_9RHOB</name>
<dbReference type="HAMAP" id="MF_00178">
    <property type="entry name" value="Lumazine_synth"/>
    <property type="match status" value="1"/>
</dbReference>
<feature type="binding site" evidence="7">
    <location>
        <position position="113"/>
    </location>
    <ligand>
        <name>(2S)-2-hydroxy-3-oxobutyl phosphate</name>
        <dbReference type="ChEBI" id="CHEBI:58830"/>
    </ligand>
</feature>
<comment type="pathway">
    <text evidence="1 7">Cofactor biosynthesis; riboflavin biosynthesis; riboflavin from 2-hydroxy-3-oxobutyl phosphate and 5-amino-6-(D-ribitylamino)uracil: step 1/2.</text>
</comment>
<evidence type="ECO:0000256" key="7">
    <source>
        <dbReference type="HAMAP-Rule" id="MF_00178"/>
    </source>
</evidence>
<evidence type="ECO:0000256" key="4">
    <source>
        <dbReference type="ARBA" id="ARBA00022619"/>
    </source>
</evidence>
<sequence>MTPTRYAFIKAQWHADIVDRALDGFLQLIPADQVDVYDVPGAFEMPLLAKDLAATGQYAAVACAALVVDGGIYRHDFVAQAVVDGLMRASMDTGVPVLSVSLTPHHYQETDHHNAIYREHFVEKGREAANAALMIGKTRNAVAKAA</sequence>
<evidence type="ECO:0000256" key="3">
    <source>
        <dbReference type="ARBA" id="ARBA00012664"/>
    </source>
</evidence>
<dbReference type="NCBIfam" id="NF009084">
    <property type="entry name" value="PRK12419.1"/>
    <property type="match status" value="1"/>
</dbReference>
<dbReference type="PANTHER" id="PTHR21058">
    <property type="entry name" value="6,7-DIMETHYL-8-RIBITYLLUMAZINE SYNTHASE DMRL SYNTHASE LUMAZINE SYNTHASE"/>
    <property type="match status" value="1"/>
</dbReference>
<feature type="binding site" evidence="7">
    <location>
        <begin position="42"/>
        <end position="44"/>
    </location>
    <ligand>
        <name>5-amino-6-(D-ribitylamino)uracil</name>
        <dbReference type="ChEBI" id="CHEBI:15934"/>
    </ligand>
</feature>
<comment type="catalytic activity">
    <reaction evidence="6 7">
        <text>(2S)-2-hydroxy-3-oxobutyl phosphate + 5-amino-6-(D-ribitylamino)uracil = 6,7-dimethyl-8-(1-D-ribityl)lumazine + phosphate + 2 H2O + H(+)</text>
        <dbReference type="Rhea" id="RHEA:26152"/>
        <dbReference type="ChEBI" id="CHEBI:15377"/>
        <dbReference type="ChEBI" id="CHEBI:15378"/>
        <dbReference type="ChEBI" id="CHEBI:15934"/>
        <dbReference type="ChEBI" id="CHEBI:43474"/>
        <dbReference type="ChEBI" id="CHEBI:58201"/>
        <dbReference type="ChEBI" id="CHEBI:58830"/>
        <dbReference type="EC" id="2.5.1.78"/>
    </reaction>
</comment>
<dbReference type="InterPro" id="IPR036467">
    <property type="entry name" value="LS/RS_sf"/>
</dbReference>
<dbReference type="GO" id="GO:0009231">
    <property type="term" value="P:riboflavin biosynthetic process"/>
    <property type="evidence" value="ECO:0007669"/>
    <property type="project" value="UniProtKB-UniRule"/>
</dbReference>
<dbReference type="Pfam" id="PF00885">
    <property type="entry name" value="DMRL_synthase"/>
    <property type="match status" value="1"/>
</dbReference>
<feature type="binding site" evidence="7">
    <location>
        <position position="99"/>
    </location>
    <ligand>
        <name>5-amino-6-(D-ribitylamino)uracil</name>
        <dbReference type="ChEBI" id="CHEBI:15934"/>
    </ligand>
</feature>
<evidence type="ECO:0000256" key="2">
    <source>
        <dbReference type="ARBA" id="ARBA00007424"/>
    </source>
</evidence>
<comment type="function">
    <text evidence="7">Catalyzes the formation of 6,7-dimethyl-8-ribityllumazine by condensation of 5-amino-6-(D-ribitylamino)uracil with 3,4-dihydroxy-2-butanone 4-phosphate. This is the penultimate step in the biosynthesis of riboflavin.</text>
</comment>
<dbReference type="AlphaFoldDB" id="A0A3T0N7C6"/>
<dbReference type="EMBL" id="CP033219">
    <property type="protein sequence ID" value="AZV79944.1"/>
    <property type="molecule type" value="Genomic_DNA"/>
</dbReference>
<dbReference type="GO" id="GO:0005829">
    <property type="term" value="C:cytosol"/>
    <property type="evidence" value="ECO:0007669"/>
    <property type="project" value="TreeGrafter"/>
</dbReference>
<proteinExistence type="inferred from homology"/>
<organism evidence="8 9">
    <name type="scientific">Parasedimentitalea marina</name>
    <dbReference type="NCBI Taxonomy" id="2483033"/>
    <lineage>
        <taxon>Bacteria</taxon>
        <taxon>Pseudomonadati</taxon>
        <taxon>Pseudomonadota</taxon>
        <taxon>Alphaproteobacteria</taxon>
        <taxon>Rhodobacterales</taxon>
        <taxon>Paracoccaceae</taxon>
        <taxon>Parasedimentitalea</taxon>
    </lineage>
</organism>
<dbReference type="UniPathway" id="UPA00275">
    <property type="reaction ID" value="UER00404"/>
</dbReference>
<reference evidence="8 9" key="1">
    <citation type="submission" date="2018-10" db="EMBL/GenBank/DDBJ databases">
        <title>Parasedimentitalea marina sp. nov., a psychrophilic bacterium isolated from deep seawater of the New Britain Trench.</title>
        <authorList>
            <person name="Cao J."/>
        </authorList>
    </citation>
    <scope>NUCLEOTIDE SEQUENCE [LARGE SCALE GENOMIC DNA]</scope>
    <source>
        <strain evidence="8 9">W43</strain>
    </source>
</reference>
<dbReference type="GO" id="GO:0009349">
    <property type="term" value="C:riboflavin synthase complex"/>
    <property type="evidence" value="ECO:0007669"/>
    <property type="project" value="InterPro"/>
</dbReference>
<comment type="similarity">
    <text evidence="2 7">Belongs to the DMRL synthase family.</text>
</comment>
<keyword evidence="4 7" id="KW-0686">Riboflavin biosynthesis</keyword>
<evidence type="ECO:0000256" key="1">
    <source>
        <dbReference type="ARBA" id="ARBA00004917"/>
    </source>
</evidence>
<dbReference type="KEGG" id="sedi:EBB79_20035"/>
<dbReference type="Proteomes" id="UP000283063">
    <property type="component" value="Chromosome"/>
</dbReference>
<feature type="binding site" evidence="7">
    <location>
        <begin position="66"/>
        <end position="68"/>
    </location>
    <ligand>
        <name>5-amino-6-(D-ribitylamino)uracil</name>
        <dbReference type="ChEBI" id="CHEBI:15934"/>
    </ligand>
</feature>
<dbReference type="PANTHER" id="PTHR21058:SF0">
    <property type="entry name" value="6,7-DIMETHYL-8-RIBITYLLUMAZINE SYNTHASE"/>
    <property type="match status" value="1"/>
</dbReference>
<dbReference type="OrthoDB" id="9797659at2"/>
<dbReference type="EC" id="2.5.1.78" evidence="3 7"/>